<keyword evidence="3 7" id="KW-0963">Cytoplasm</keyword>
<comment type="similarity">
    <text evidence="2 7">Belongs to the SurE nucleotidase family.</text>
</comment>
<evidence type="ECO:0000256" key="1">
    <source>
        <dbReference type="ARBA" id="ARBA00000815"/>
    </source>
</evidence>
<name>A0A3D2SD29_9BACE</name>
<reference evidence="9 10" key="1">
    <citation type="journal article" date="2018" name="Nat. Biotechnol.">
        <title>A standardized bacterial taxonomy based on genome phylogeny substantially revises the tree of life.</title>
        <authorList>
            <person name="Parks D.H."/>
            <person name="Chuvochina M."/>
            <person name="Waite D.W."/>
            <person name="Rinke C."/>
            <person name="Skarshewski A."/>
            <person name="Chaumeil P.A."/>
            <person name="Hugenholtz P."/>
        </authorList>
    </citation>
    <scope>NUCLEOTIDE SEQUENCE [LARGE SCALE GENOMIC DNA]</scope>
    <source>
        <strain evidence="9">UBA9667</strain>
    </source>
</reference>
<evidence type="ECO:0000256" key="3">
    <source>
        <dbReference type="ARBA" id="ARBA00022490"/>
    </source>
</evidence>
<dbReference type="GO" id="GO:0005737">
    <property type="term" value="C:cytoplasm"/>
    <property type="evidence" value="ECO:0007669"/>
    <property type="project" value="UniProtKB-SubCell"/>
</dbReference>
<protein>
    <recommendedName>
        <fullName evidence="7">5'-nucleotidase SurE</fullName>
        <ecNumber evidence="7">3.1.3.5</ecNumber>
    </recommendedName>
    <alternativeName>
        <fullName evidence="7">Nucleoside 5'-monophosphate phosphohydrolase</fullName>
    </alternativeName>
</protein>
<gene>
    <name evidence="7" type="primary">surE</name>
    <name evidence="9" type="ORF">DHW31_05130</name>
</gene>
<dbReference type="Pfam" id="PF01975">
    <property type="entry name" value="SurE"/>
    <property type="match status" value="1"/>
</dbReference>
<comment type="subcellular location">
    <subcellularLocation>
        <location evidence="7">Cytoplasm</location>
    </subcellularLocation>
</comment>
<dbReference type="EC" id="3.1.3.5" evidence="7"/>
<proteinExistence type="inferred from homology"/>
<evidence type="ECO:0000313" key="9">
    <source>
        <dbReference type="EMBL" id="HCK24162.1"/>
    </source>
</evidence>
<dbReference type="InterPro" id="IPR036523">
    <property type="entry name" value="SurE-like_sf"/>
</dbReference>
<comment type="function">
    <text evidence="7">Nucleotidase that shows phosphatase activity on nucleoside 5'-monophosphates.</text>
</comment>
<comment type="cofactor">
    <cofactor evidence="7">
        <name>a divalent metal cation</name>
        <dbReference type="ChEBI" id="CHEBI:60240"/>
    </cofactor>
    <text evidence="7">Binds 1 divalent metal cation per subunit.</text>
</comment>
<dbReference type="InterPro" id="IPR002828">
    <property type="entry name" value="SurE-like_Pase/nucleotidase"/>
</dbReference>
<dbReference type="Proteomes" id="UP000263098">
    <property type="component" value="Unassembled WGS sequence"/>
</dbReference>
<dbReference type="Gene3D" id="3.40.1210.10">
    <property type="entry name" value="Survival protein SurE-like phosphatase/nucleotidase"/>
    <property type="match status" value="1"/>
</dbReference>
<comment type="caution">
    <text evidence="9">The sequence shown here is derived from an EMBL/GenBank/DDBJ whole genome shotgun (WGS) entry which is preliminary data.</text>
</comment>
<evidence type="ECO:0000256" key="5">
    <source>
        <dbReference type="ARBA" id="ARBA00022741"/>
    </source>
</evidence>
<dbReference type="NCBIfam" id="NF001492">
    <property type="entry name" value="PRK00346.2-2"/>
    <property type="match status" value="1"/>
</dbReference>
<comment type="catalytic activity">
    <reaction evidence="1 7">
        <text>a ribonucleoside 5'-phosphate + H2O = a ribonucleoside + phosphate</text>
        <dbReference type="Rhea" id="RHEA:12484"/>
        <dbReference type="ChEBI" id="CHEBI:15377"/>
        <dbReference type="ChEBI" id="CHEBI:18254"/>
        <dbReference type="ChEBI" id="CHEBI:43474"/>
        <dbReference type="ChEBI" id="CHEBI:58043"/>
        <dbReference type="EC" id="3.1.3.5"/>
    </reaction>
</comment>
<feature type="binding site" evidence="7">
    <location>
        <position position="44"/>
    </location>
    <ligand>
        <name>a divalent metal cation</name>
        <dbReference type="ChEBI" id="CHEBI:60240"/>
    </ligand>
</feature>
<dbReference type="AlphaFoldDB" id="A0A3D2SD29"/>
<keyword evidence="4 7" id="KW-0479">Metal-binding</keyword>
<dbReference type="EMBL" id="DPVG01000189">
    <property type="protein sequence ID" value="HCK24162.1"/>
    <property type="molecule type" value="Genomic_DNA"/>
</dbReference>
<accession>A0A3D2SD29</accession>
<evidence type="ECO:0000256" key="2">
    <source>
        <dbReference type="ARBA" id="ARBA00011062"/>
    </source>
</evidence>
<dbReference type="GO" id="GO:0004309">
    <property type="term" value="F:exopolyphosphatase activity"/>
    <property type="evidence" value="ECO:0007669"/>
    <property type="project" value="TreeGrafter"/>
</dbReference>
<dbReference type="HAMAP" id="MF_00060">
    <property type="entry name" value="SurE"/>
    <property type="match status" value="1"/>
</dbReference>
<keyword evidence="6 7" id="KW-0378">Hydrolase</keyword>
<organism evidence="9 10">
    <name type="scientific">Bacteroides graminisolvens</name>
    <dbReference type="NCBI Taxonomy" id="477666"/>
    <lineage>
        <taxon>Bacteria</taxon>
        <taxon>Pseudomonadati</taxon>
        <taxon>Bacteroidota</taxon>
        <taxon>Bacteroidia</taxon>
        <taxon>Bacteroidales</taxon>
        <taxon>Bacteroidaceae</taxon>
        <taxon>Bacteroides</taxon>
    </lineage>
</organism>
<evidence type="ECO:0000256" key="4">
    <source>
        <dbReference type="ARBA" id="ARBA00022723"/>
    </source>
</evidence>
<sequence>MENKRPLILVSNDDGFTAKGISELIKFLRPLGEIVVVAPDAPRSGSGCALTVTTPIHYQLVRKEVGLTVYKCSGTPADCIKLARNAILERNPDLVIGGINHGDNSATSVHYSGTMGVVIEGCLNGIPSIGFSLCNHQADADFSPAHHYVQQIVSAVLKDGLPELVCLNVNFPDLPSYKGIKVCEQAKGFWQKEWETCPRENGKKYFWLTGEFTIVDSDNVNSDNWALRNGYVAVTPTTVDVTAYHYINQLKTTLAAE</sequence>
<dbReference type="GO" id="GO:0008254">
    <property type="term" value="F:3'-nucleotidase activity"/>
    <property type="evidence" value="ECO:0007669"/>
    <property type="project" value="TreeGrafter"/>
</dbReference>
<dbReference type="GO" id="GO:0008253">
    <property type="term" value="F:5'-nucleotidase activity"/>
    <property type="evidence" value="ECO:0007669"/>
    <property type="project" value="UniProtKB-UniRule"/>
</dbReference>
<dbReference type="InterPro" id="IPR030048">
    <property type="entry name" value="SurE"/>
</dbReference>
<evidence type="ECO:0000259" key="8">
    <source>
        <dbReference type="Pfam" id="PF01975"/>
    </source>
</evidence>
<feature type="binding site" evidence="7">
    <location>
        <position position="14"/>
    </location>
    <ligand>
        <name>a divalent metal cation</name>
        <dbReference type="ChEBI" id="CHEBI:60240"/>
    </ligand>
</feature>
<feature type="domain" description="Survival protein SurE-like phosphatase/nucleotidase" evidence="8">
    <location>
        <begin position="8"/>
        <end position="191"/>
    </location>
</feature>
<evidence type="ECO:0000256" key="7">
    <source>
        <dbReference type="HAMAP-Rule" id="MF_00060"/>
    </source>
</evidence>
<dbReference type="PANTHER" id="PTHR30457:SF12">
    <property type="entry name" value="5'_3'-NUCLEOTIDASE SURE"/>
    <property type="match status" value="1"/>
</dbReference>
<feature type="binding site" evidence="7">
    <location>
        <position position="100"/>
    </location>
    <ligand>
        <name>a divalent metal cation</name>
        <dbReference type="ChEBI" id="CHEBI:60240"/>
    </ligand>
</feature>
<dbReference type="GO" id="GO:0000166">
    <property type="term" value="F:nucleotide binding"/>
    <property type="evidence" value="ECO:0007669"/>
    <property type="project" value="UniProtKB-KW"/>
</dbReference>
<feature type="binding site" evidence="7">
    <location>
        <position position="13"/>
    </location>
    <ligand>
        <name>a divalent metal cation</name>
        <dbReference type="ChEBI" id="CHEBI:60240"/>
    </ligand>
</feature>
<dbReference type="SUPFAM" id="SSF64167">
    <property type="entry name" value="SurE-like"/>
    <property type="match status" value="1"/>
</dbReference>
<evidence type="ECO:0000313" key="10">
    <source>
        <dbReference type="Proteomes" id="UP000263098"/>
    </source>
</evidence>
<keyword evidence="5 7" id="KW-0547">Nucleotide-binding</keyword>
<dbReference type="PANTHER" id="PTHR30457">
    <property type="entry name" value="5'-NUCLEOTIDASE SURE"/>
    <property type="match status" value="1"/>
</dbReference>
<dbReference type="NCBIfam" id="TIGR00087">
    <property type="entry name" value="surE"/>
    <property type="match status" value="1"/>
</dbReference>
<dbReference type="GO" id="GO:0046872">
    <property type="term" value="F:metal ion binding"/>
    <property type="evidence" value="ECO:0007669"/>
    <property type="project" value="UniProtKB-UniRule"/>
</dbReference>
<evidence type="ECO:0000256" key="6">
    <source>
        <dbReference type="ARBA" id="ARBA00022801"/>
    </source>
</evidence>